<proteinExistence type="predicted"/>
<sequence length="250" mass="27733">MVAELILPRSKLERHFQQIEGIISNHSGATPVLDISWHLNPVVAGLVGSGCEKIDRNRGARSFVAPAWKLDNDLLAWIGYREEWTSEAPAGATQRFSFRAISITVHFGYLGDLRKPQMFRAEWSGFAKWAGEAYSFQAANAGHPHWQFDAIDSLSLESELGPADQYLESIRANDEDPAAKEFASSGPTKLLNGELKSAQKLSRVHFASAATWCQANKPMTHTHAPATPNDLANWVDRSLAYIGEELERFV</sequence>
<dbReference type="RefSeq" id="WP_035539467.1">
    <property type="nucleotide sequence ID" value="NZ_ARYL01000021.1"/>
</dbReference>
<evidence type="ECO:0000313" key="1">
    <source>
        <dbReference type="EMBL" id="KDA01785.1"/>
    </source>
</evidence>
<dbReference type="OrthoDB" id="7605478at2"/>
<comment type="caution">
    <text evidence="1">The sequence shown here is derived from an EMBL/GenBank/DDBJ whole genome shotgun (WGS) entry which is preliminary data.</text>
</comment>
<dbReference type="Proteomes" id="UP000024942">
    <property type="component" value="Unassembled WGS sequence"/>
</dbReference>
<dbReference type="AlphaFoldDB" id="A0A059G5B7"/>
<name>A0A059G5B7_9PROT</name>
<keyword evidence="2" id="KW-1185">Reference proteome</keyword>
<reference evidence="1 2" key="1">
    <citation type="journal article" date="2014" name="Antonie Van Leeuwenhoek">
        <title>Hyphomonas beringensis sp. nov. and Hyphomonas chukchiensis sp. nov., isolated from surface seawater of the Bering Sea and Chukchi Sea.</title>
        <authorList>
            <person name="Li C."/>
            <person name="Lai Q."/>
            <person name="Li G."/>
            <person name="Dong C."/>
            <person name="Wang J."/>
            <person name="Liao Y."/>
            <person name="Shao Z."/>
        </authorList>
    </citation>
    <scope>NUCLEOTIDE SEQUENCE [LARGE SCALE GENOMIC DNA]</scope>
    <source>
        <strain evidence="1 2">SCH89</strain>
    </source>
</reference>
<dbReference type="EMBL" id="ARYL01000021">
    <property type="protein sequence ID" value="KDA01785.1"/>
    <property type="molecule type" value="Genomic_DNA"/>
</dbReference>
<accession>A0A059G5B7</accession>
<evidence type="ECO:0000313" key="2">
    <source>
        <dbReference type="Proteomes" id="UP000024942"/>
    </source>
</evidence>
<gene>
    <name evidence="1" type="ORF">HOC_13474</name>
</gene>
<organism evidence="1 2">
    <name type="scientific">Hyphomonas oceanitis SCH89</name>
    <dbReference type="NCBI Taxonomy" id="1280953"/>
    <lineage>
        <taxon>Bacteria</taxon>
        <taxon>Pseudomonadati</taxon>
        <taxon>Pseudomonadota</taxon>
        <taxon>Alphaproteobacteria</taxon>
        <taxon>Hyphomonadales</taxon>
        <taxon>Hyphomonadaceae</taxon>
        <taxon>Hyphomonas</taxon>
    </lineage>
</organism>
<protein>
    <submittedName>
        <fullName evidence="1">Uncharacterized protein</fullName>
    </submittedName>
</protein>